<dbReference type="SUPFAM" id="SSF101941">
    <property type="entry name" value="NAC domain"/>
    <property type="match status" value="1"/>
</dbReference>
<organism evidence="8 9">
    <name type="scientific">Trapa natans</name>
    <name type="common">Water chestnut</name>
    <dbReference type="NCBI Taxonomy" id="22666"/>
    <lineage>
        <taxon>Eukaryota</taxon>
        <taxon>Viridiplantae</taxon>
        <taxon>Streptophyta</taxon>
        <taxon>Embryophyta</taxon>
        <taxon>Tracheophyta</taxon>
        <taxon>Spermatophyta</taxon>
        <taxon>Magnoliopsida</taxon>
        <taxon>eudicotyledons</taxon>
        <taxon>Gunneridae</taxon>
        <taxon>Pentapetalae</taxon>
        <taxon>rosids</taxon>
        <taxon>malvids</taxon>
        <taxon>Myrtales</taxon>
        <taxon>Lythraceae</taxon>
        <taxon>Trapa</taxon>
    </lineage>
</organism>
<dbReference type="AlphaFoldDB" id="A0AAN7M6M7"/>
<dbReference type="EMBL" id="JAXQNO010000004">
    <property type="protein sequence ID" value="KAK4799034.1"/>
    <property type="molecule type" value="Genomic_DNA"/>
</dbReference>
<dbReference type="PANTHER" id="PTHR31744:SF210">
    <property type="entry name" value="NAC DOMAIN-CONTAINING PROTEIN 86-LIKE"/>
    <property type="match status" value="1"/>
</dbReference>
<evidence type="ECO:0000256" key="4">
    <source>
        <dbReference type="ARBA" id="ARBA00023163"/>
    </source>
</evidence>
<evidence type="ECO:0000256" key="6">
    <source>
        <dbReference type="SAM" id="Phobius"/>
    </source>
</evidence>
<evidence type="ECO:0000259" key="7">
    <source>
        <dbReference type="PROSITE" id="PS51005"/>
    </source>
</evidence>
<proteinExistence type="predicted"/>
<gene>
    <name evidence="8" type="ORF">SAY86_024399</name>
</gene>
<keyword evidence="3" id="KW-0238">DNA-binding</keyword>
<keyword evidence="6" id="KW-0812">Transmembrane</keyword>
<evidence type="ECO:0000256" key="3">
    <source>
        <dbReference type="ARBA" id="ARBA00023125"/>
    </source>
</evidence>
<name>A0AAN7M6M7_TRANT</name>
<evidence type="ECO:0000256" key="1">
    <source>
        <dbReference type="ARBA" id="ARBA00004123"/>
    </source>
</evidence>
<feature type="transmembrane region" description="Helical" evidence="6">
    <location>
        <begin position="575"/>
        <end position="595"/>
    </location>
</feature>
<protein>
    <recommendedName>
        <fullName evidence="7">NAC domain-containing protein</fullName>
    </recommendedName>
</protein>
<dbReference type="PANTHER" id="PTHR31744">
    <property type="entry name" value="PROTEIN CUP-SHAPED COTYLEDON 2-RELATED"/>
    <property type="match status" value="1"/>
</dbReference>
<dbReference type="InterPro" id="IPR003441">
    <property type="entry name" value="NAC-dom"/>
</dbReference>
<comment type="caution">
    <text evidence="8">The sequence shown here is derived from an EMBL/GenBank/DDBJ whole genome shotgun (WGS) entry which is preliminary data.</text>
</comment>
<keyword evidence="4" id="KW-0804">Transcription</keyword>
<evidence type="ECO:0000313" key="9">
    <source>
        <dbReference type="Proteomes" id="UP001346149"/>
    </source>
</evidence>
<dbReference type="InterPro" id="IPR036093">
    <property type="entry name" value="NAC_dom_sf"/>
</dbReference>
<dbReference type="GO" id="GO:0006355">
    <property type="term" value="P:regulation of DNA-templated transcription"/>
    <property type="evidence" value="ECO:0007669"/>
    <property type="project" value="InterPro"/>
</dbReference>
<dbReference type="Proteomes" id="UP001346149">
    <property type="component" value="Unassembled WGS sequence"/>
</dbReference>
<dbReference type="GO" id="GO:0003677">
    <property type="term" value="F:DNA binding"/>
    <property type="evidence" value="ECO:0007669"/>
    <property type="project" value="UniProtKB-KW"/>
</dbReference>
<comment type="subcellular location">
    <subcellularLocation>
        <location evidence="1">Nucleus</location>
    </subcellularLocation>
</comment>
<feature type="transmembrane region" description="Helical" evidence="6">
    <location>
        <begin position="645"/>
        <end position="663"/>
    </location>
</feature>
<dbReference type="Gene3D" id="2.170.150.80">
    <property type="entry name" value="NAC domain"/>
    <property type="match status" value="1"/>
</dbReference>
<dbReference type="Pfam" id="PF02365">
    <property type="entry name" value="NAM"/>
    <property type="match status" value="1"/>
</dbReference>
<evidence type="ECO:0000256" key="5">
    <source>
        <dbReference type="ARBA" id="ARBA00023242"/>
    </source>
</evidence>
<accession>A0AAN7M6M7</accession>
<keyword evidence="5" id="KW-0539">Nucleus</keyword>
<feature type="domain" description="NAC" evidence="7">
    <location>
        <begin position="6"/>
        <end position="156"/>
    </location>
</feature>
<dbReference type="GO" id="GO:0005634">
    <property type="term" value="C:nucleus"/>
    <property type="evidence" value="ECO:0007669"/>
    <property type="project" value="UniProtKB-SubCell"/>
</dbReference>
<keyword evidence="6" id="KW-1133">Transmembrane helix</keyword>
<keyword evidence="6" id="KW-0472">Membrane</keyword>
<evidence type="ECO:0000313" key="8">
    <source>
        <dbReference type="EMBL" id="KAK4799034.1"/>
    </source>
</evidence>
<keyword evidence="9" id="KW-1185">Reference proteome</keyword>
<sequence>MAPVALPPGFRFHPTDEELVAYYLKRKINGHKIELEIIPEVDLYKCEPWDLPGKSLLPSKDLEWYFFSPRDRKYPNGSRTNRATKAGYWKATGKDRKVNSQNRAVGMKKTLVYYRGRAPHGSRTDWVMHEYRLEERECDNNPGLLDAYALCRVFKKSAIIVQKGGDRYATGMGNQRISSSSSISGDLYSSELGGGRSICEELLDDTNYSSHSLNASGSSQSINVVEPSFSDYASMCDSKVWLAGQPSSDDGFPFVAPPFSNHAAAATSSAIPLAMPYLPTQIDVALECQRLQHRLLAQLSPLEIGDYRPDLQDCSAFLDGGDFLARENTWKPSYIPEEILSSAPASRDLFQQHNHQSYPQQMNKLGDVNYDCSPMEDDFSFSRFMEVNDPSVRALEIEDLDDDGYCKVENLRWVGMSSKHLEKNFGEEDKLLIPIERISSFQKENNQIEGQLTPSSHQNDRELEDFPFSIFGDHDNNNGGGREDSEGSCQISFQVIEEVKVSHGMFVATQQVAETFFHQVVPAQVLKVHNLNLMPTSTLESPSFKSNGWNPRRRRGGSPSLMNDLFGEKSTIRAWIMYGNSIFSMLGILWIMHIFHVRDDMVYEAMVIDPSSVLEESISKRNDQDMQQLQNVFPAYRPERTLSVCLSKIGLVITIALAVSAVWI</sequence>
<evidence type="ECO:0000256" key="2">
    <source>
        <dbReference type="ARBA" id="ARBA00023015"/>
    </source>
</evidence>
<reference evidence="8 9" key="1">
    <citation type="journal article" date="2023" name="Hortic Res">
        <title>Pangenome of water caltrop reveals structural variations and asymmetric subgenome divergence after allopolyploidization.</title>
        <authorList>
            <person name="Zhang X."/>
            <person name="Chen Y."/>
            <person name="Wang L."/>
            <person name="Yuan Y."/>
            <person name="Fang M."/>
            <person name="Shi L."/>
            <person name="Lu R."/>
            <person name="Comes H.P."/>
            <person name="Ma Y."/>
            <person name="Chen Y."/>
            <person name="Huang G."/>
            <person name="Zhou Y."/>
            <person name="Zheng Z."/>
            <person name="Qiu Y."/>
        </authorList>
    </citation>
    <scope>NUCLEOTIDE SEQUENCE [LARGE SCALE GENOMIC DNA]</scope>
    <source>
        <strain evidence="8">F231</strain>
    </source>
</reference>
<dbReference type="PROSITE" id="PS51005">
    <property type="entry name" value="NAC"/>
    <property type="match status" value="1"/>
</dbReference>
<keyword evidence="2" id="KW-0805">Transcription regulation</keyword>
<dbReference type="FunFam" id="2.170.150.80:FF:000002">
    <property type="entry name" value="Nac domain-containing protein 86"/>
    <property type="match status" value="1"/>
</dbReference>